<name>X0VKT0_9ZZZZ</name>
<evidence type="ECO:0000313" key="1">
    <source>
        <dbReference type="EMBL" id="GAG01161.1"/>
    </source>
</evidence>
<accession>X0VKT0</accession>
<organism evidence="1">
    <name type="scientific">marine sediment metagenome</name>
    <dbReference type="NCBI Taxonomy" id="412755"/>
    <lineage>
        <taxon>unclassified sequences</taxon>
        <taxon>metagenomes</taxon>
        <taxon>ecological metagenomes</taxon>
    </lineage>
</organism>
<reference evidence="1" key="1">
    <citation type="journal article" date="2014" name="Front. Microbiol.">
        <title>High frequency of phylogenetically diverse reductive dehalogenase-homologous genes in deep subseafloor sedimentary metagenomes.</title>
        <authorList>
            <person name="Kawai M."/>
            <person name="Futagami T."/>
            <person name="Toyoda A."/>
            <person name="Takaki Y."/>
            <person name="Nishi S."/>
            <person name="Hori S."/>
            <person name="Arai W."/>
            <person name="Tsubouchi T."/>
            <person name="Morono Y."/>
            <person name="Uchiyama I."/>
            <person name="Ito T."/>
            <person name="Fujiyama A."/>
            <person name="Inagaki F."/>
            <person name="Takami H."/>
        </authorList>
    </citation>
    <scope>NUCLEOTIDE SEQUENCE</scope>
    <source>
        <strain evidence="1">Expedition CK06-06</strain>
    </source>
</reference>
<dbReference type="AlphaFoldDB" id="X0VKT0"/>
<proteinExistence type="predicted"/>
<gene>
    <name evidence="1" type="ORF">S01H1_37923</name>
</gene>
<protein>
    <recommendedName>
        <fullName evidence="2">TonB-dependent receptor-like beta-barrel domain-containing protein</fullName>
    </recommendedName>
</protein>
<evidence type="ECO:0008006" key="2">
    <source>
        <dbReference type="Google" id="ProtNLM"/>
    </source>
</evidence>
<feature type="non-terminal residue" evidence="1">
    <location>
        <position position="269"/>
    </location>
</feature>
<feature type="non-terminal residue" evidence="1">
    <location>
        <position position="1"/>
    </location>
</feature>
<comment type="caution">
    <text evidence="1">The sequence shown here is derived from an EMBL/GenBank/DDBJ whole genome shotgun (WGS) entry which is preliminary data.</text>
</comment>
<sequence length="269" mass="30920">GRVRGVDSPTNNINPWDYLRVKPGPEQQRVAVDALQINYFKGFDFIFQGVWIPEFIPSKFPPRSFPQGVSIKKTKFPAPQLKNSSLGLKIDKFSARGDFSFDYLYTWDSFPDYELDLSGLPLINLNPVYHRVSIYGADFASEFIVFEVRGEIAYFQTEDKDGSSIWIKNPYLKYTFEIGYPLTDEIDIIAQFSGKKISNFKSSQEYPGVPQEVIKQISIFYGEQVPWQNLITAYVNCRTGYDKLKIEFRGTYNLTLYDYSLSSRANSGL</sequence>
<dbReference type="EMBL" id="BARS01023835">
    <property type="protein sequence ID" value="GAG01161.1"/>
    <property type="molecule type" value="Genomic_DNA"/>
</dbReference>